<protein>
    <recommendedName>
        <fullName evidence="4">DUF1365 domain-containing protein</fullName>
    </recommendedName>
</protein>
<dbReference type="PANTHER" id="PTHR33973">
    <property type="entry name" value="OS07G0153300 PROTEIN"/>
    <property type="match status" value="1"/>
</dbReference>
<dbReference type="EMBL" id="JACHGT010000017">
    <property type="protein sequence ID" value="MBB6038585.1"/>
    <property type="molecule type" value="Genomic_DNA"/>
</dbReference>
<proteinExistence type="predicted"/>
<dbReference type="Proteomes" id="UP000548476">
    <property type="component" value="Unassembled WGS sequence"/>
</dbReference>
<name>A0A841FQY1_9ACTN</name>
<organism evidence="2 3">
    <name type="scientific">Phytomonospora endophytica</name>
    <dbReference type="NCBI Taxonomy" id="714109"/>
    <lineage>
        <taxon>Bacteria</taxon>
        <taxon>Bacillati</taxon>
        <taxon>Actinomycetota</taxon>
        <taxon>Actinomycetes</taxon>
        <taxon>Micromonosporales</taxon>
        <taxon>Micromonosporaceae</taxon>
        <taxon>Phytomonospora</taxon>
    </lineage>
</organism>
<evidence type="ECO:0000313" key="2">
    <source>
        <dbReference type="EMBL" id="MBB6038585.1"/>
    </source>
</evidence>
<accession>A0A841FQY1</accession>
<dbReference type="RefSeq" id="WP_184791371.1">
    <property type="nucleotide sequence ID" value="NZ_BONT01000069.1"/>
</dbReference>
<keyword evidence="3" id="KW-1185">Reference proteome</keyword>
<evidence type="ECO:0008006" key="4">
    <source>
        <dbReference type="Google" id="ProtNLM"/>
    </source>
</evidence>
<comment type="caution">
    <text evidence="2">The sequence shown here is derived from an EMBL/GenBank/DDBJ whole genome shotgun (WGS) entry which is preliminary data.</text>
</comment>
<reference evidence="2 3" key="1">
    <citation type="submission" date="2020-08" db="EMBL/GenBank/DDBJ databases">
        <title>Genomic Encyclopedia of Type Strains, Phase IV (KMG-IV): sequencing the most valuable type-strain genomes for metagenomic binning, comparative biology and taxonomic classification.</title>
        <authorList>
            <person name="Goeker M."/>
        </authorList>
    </citation>
    <scope>NUCLEOTIDE SEQUENCE [LARGE SCALE GENOMIC DNA]</scope>
    <source>
        <strain evidence="2 3">YIM 65646</strain>
    </source>
</reference>
<feature type="region of interest" description="Disordered" evidence="1">
    <location>
        <begin position="232"/>
        <end position="254"/>
    </location>
</feature>
<dbReference type="AlphaFoldDB" id="A0A841FQY1"/>
<dbReference type="InterPro" id="IPR010775">
    <property type="entry name" value="DUF1365"/>
</dbReference>
<evidence type="ECO:0000313" key="3">
    <source>
        <dbReference type="Proteomes" id="UP000548476"/>
    </source>
</evidence>
<dbReference type="Pfam" id="PF07103">
    <property type="entry name" value="DUF1365"/>
    <property type="match status" value="1"/>
</dbReference>
<gene>
    <name evidence="2" type="ORF">HNR73_006471</name>
</gene>
<evidence type="ECO:0000256" key="1">
    <source>
        <dbReference type="SAM" id="MobiDB-lite"/>
    </source>
</evidence>
<sequence>MSGWAAGAALYRCEVRHVRTHLERHSLRHRTYMWLVDIDDMPTVPWPLSLLAGFARSDQLAAEPQGLRAGLDAYLADEGVDLDGGRVLLLTHARVAGYVFNPLSVYWCHDPQGRLVCVAAEVHNTYGGRHRYLLRPDADGRLRADKAFYVSPFLPVDGEYTLRLPEPGRLLDITVRLDLDGTHALTATVKGTRLRAGTATLLRESLRKPLSTLAVSLAIRWHGVRLLLKGLPRHPRPIPRKATRDSHHRTGSRS</sequence>
<dbReference type="PANTHER" id="PTHR33973:SF4">
    <property type="entry name" value="OS07G0153300 PROTEIN"/>
    <property type="match status" value="1"/>
</dbReference>